<dbReference type="Proteomes" id="UP000316142">
    <property type="component" value="Unassembled WGS sequence"/>
</dbReference>
<protein>
    <submittedName>
        <fullName evidence="1">Uncharacterized protein</fullName>
    </submittedName>
</protein>
<keyword evidence="2" id="KW-1185">Reference proteome</keyword>
<dbReference type="EMBL" id="VHIZ01000009">
    <property type="protein sequence ID" value="TPV33677.1"/>
    <property type="molecule type" value="Genomic_DNA"/>
</dbReference>
<comment type="caution">
    <text evidence="1">The sequence shown here is derived from an EMBL/GenBank/DDBJ whole genome shotgun (WGS) entry which is preliminary data.</text>
</comment>
<reference evidence="1 2" key="1">
    <citation type="submission" date="2019-06" db="EMBL/GenBank/DDBJ databases">
        <title>Taxogenomics and systematics of the genus Pantoea.</title>
        <authorList>
            <person name="Tambong J.T."/>
        </authorList>
    </citation>
    <scope>NUCLEOTIDE SEQUENCE [LARGE SCALE GENOMIC DNA]</scope>
    <source>
        <strain evidence="1 2">LMG 2558</strain>
    </source>
</reference>
<evidence type="ECO:0000313" key="1">
    <source>
        <dbReference type="EMBL" id="TPV33677.1"/>
    </source>
</evidence>
<dbReference type="RefSeq" id="WP_140922848.1">
    <property type="nucleotide sequence ID" value="NZ_VHIZ01000009.1"/>
</dbReference>
<name>A0ABY2ZKP3_9GAMM</name>
<proteinExistence type="predicted"/>
<organism evidence="1 2">
    <name type="scientific">Pantoea anthophila</name>
    <dbReference type="NCBI Taxonomy" id="470931"/>
    <lineage>
        <taxon>Bacteria</taxon>
        <taxon>Pseudomonadati</taxon>
        <taxon>Pseudomonadota</taxon>
        <taxon>Gammaproteobacteria</taxon>
        <taxon>Enterobacterales</taxon>
        <taxon>Erwiniaceae</taxon>
        <taxon>Pantoea</taxon>
    </lineage>
</organism>
<accession>A0ABY2ZKP3</accession>
<sequence>MKGKLLSYIDNRLNHHCSDPVEQMVYFIARLSLTASPVSWTVKHAESKADKPFLTYDEARDYIEQNGESGDYIAPLFATLKTDILGEDVQYFLLTSSSE</sequence>
<evidence type="ECO:0000313" key="2">
    <source>
        <dbReference type="Proteomes" id="UP000316142"/>
    </source>
</evidence>
<gene>
    <name evidence="1" type="ORF">FJW00_01125</name>
</gene>